<dbReference type="Pfam" id="PF20152">
    <property type="entry name" value="DUF6534"/>
    <property type="match status" value="1"/>
</dbReference>
<feature type="transmembrane region" description="Helical" evidence="2">
    <location>
        <begin position="283"/>
        <end position="306"/>
    </location>
</feature>
<reference evidence="5" key="2">
    <citation type="submission" date="2015-01" db="EMBL/GenBank/DDBJ databases">
        <title>Evolutionary Origins and Diversification of the Mycorrhizal Mutualists.</title>
        <authorList>
            <consortium name="DOE Joint Genome Institute"/>
            <consortium name="Mycorrhizal Genomics Consortium"/>
            <person name="Kohler A."/>
            <person name="Kuo A."/>
            <person name="Nagy L.G."/>
            <person name="Floudas D."/>
            <person name="Copeland A."/>
            <person name="Barry K.W."/>
            <person name="Cichocki N."/>
            <person name="Veneault-Fourrey C."/>
            <person name="LaButti K."/>
            <person name="Lindquist E.A."/>
            <person name="Lipzen A."/>
            <person name="Lundell T."/>
            <person name="Morin E."/>
            <person name="Murat C."/>
            <person name="Riley R."/>
            <person name="Ohm R."/>
            <person name="Sun H."/>
            <person name="Tunlid A."/>
            <person name="Henrissat B."/>
            <person name="Grigoriev I.V."/>
            <person name="Hibbett D.S."/>
            <person name="Martin F."/>
        </authorList>
    </citation>
    <scope>NUCLEOTIDE SEQUENCE [LARGE SCALE GENOMIC DNA]</scope>
    <source>
        <strain evidence="5">Marx 270</strain>
    </source>
</reference>
<feature type="transmembrane region" description="Helical" evidence="2">
    <location>
        <begin position="252"/>
        <end position="277"/>
    </location>
</feature>
<feature type="domain" description="DUF6534" evidence="3">
    <location>
        <begin position="224"/>
        <end position="311"/>
    </location>
</feature>
<proteinExistence type="predicted"/>
<dbReference type="AlphaFoldDB" id="A0A0C3PMP6"/>
<evidence type="ECO:0000313" key="5">
    <source>
        <dbReference type="Proteomes" id="UP000054217"/>
    </source>
</evidence>
<feature type="region of interest" description="Disordered" evidence="1">
    <location>
        <begin position="329"/>
        <end position="356"/>
    </location>
</feature>
<feature type="transmembrane region" description="Helical" evidence="2">
    <location>
        <begin position="138"/>
        <end position="163"/>
    </location>
</feature>
<dbReference type="STRING" id="870435.A0A0C3PMP6"/>
<organism evidence="4 5">
    <name type="scientific">Pisolithus tinctorius Marx 270</name>
    <dbReference type="NCBI Taxonomy" id="870435"/>
    <lineage>
        <taxon>Eukaryota</taxon>
        <taxon>Fungi</taxon>
        <taxon>Dikarya</taxon>
        <taxon>Basidiomycota</taxon>
        <taxon>Agaricomycotina</taxon>
        <taxon>Agaricomycetes</taxon>
        <taxon>Agaricomycetidae</taxon>
        <taxon>Boletales</taxon>
        <taxon>Sclerodermatineae</taxon>
        <taxon>Pisolithaceae</taxon>
        <taxon>Pisolithus</taxon>
    </lineage>
</organism>
<feature type="transmembrane region" description="Helical" evidence="2">
    <location>
        <begin position="67"/>
        <end position="90"/>
    </location>
</feature>
<gene>
    <name evidence="4" type="ORF">M404DRAFT_277728</name>
</gene>
<feature type="compositionally biased region" description="Basic and acidic residues" evidence="1">
    <location>
        <begin position="333"/>
        <end position="356"/>
    </location>
</feature>
<dbReference type="PANTHER" id="PTHR40465">
    <property type="entry name" value="CHROMOSOME 1, WHOLE GENOME SHOTGUN SEQUENCE"/>
    <property type="match status" value="1"/>
</dbReference>
<keyword evidence="2" id="KW-1133">Transmembrane helix</keyword>
<dbReference type="Proteomes" id="UP000054217">
    <property type="component" value="Unassembled WGS sequence"/>
</dbReference>
<sequence length="356" mass="39546">MDQVLPIISIQPSSFRKDDWITPLSGQYALSTLVCFSICNPQRIRRQVCVTSYQNDMGIPGGFGSTLIGGLVSAMYILLCGIFPLAYVYYMRDSEDSSIIKSAVAAIWILDTLHVSFMCHMLYYYLIANYGDLLSLEYVVWSLSASLLVNTLVLTIVQFYFAHTIYCLCRRQPRWLVTAPIMLLVLAELWLAIATVIELLVNNALSFASHIRFYTAVPVGSVLVAAEVLLTVSLCVLLHGSGSHSAIPRTKCLLNTLIIYAVNRCLLTLLVIIARLIVDADDIIAWAIALDFIAGKLYANSFLASLNTRQHLRSRGSESHEPVNVVHFAKPPKLLEDGRSSKDGERHSASRREGEV</sequence>
<dbReference type="HOGENOM" id="CLU_046025_5_0_1"/>
<protein>
    <recommendedName>
        <fullName evidence="3">DUF6534 domain-containing protein</fullName>
    </recommendedName>
</protein>
<dbReference type="PANTHER" id="PTHR40465:SF1">
    <property type="entry name" value="DUF6534 DOMAIN-CONTAINING PROTEIN"/>
    <property type="match status" value="1"/>
</dbReference>
<accession>A0A0C3PMP6</accession>
<evidence type="ECO:0000256" key="2">
    <source>
        <dbReference type="SAM" id="Phobius"/>
    </source>
</evidence>
<feature type="transmembrane region" description="Helical" evidence="2">
    <location>
        <begin position="175"/>
        <end position="201"/>
    </location>
</feature>
<feature type="transmembrane region" description="Helical" evidence="2">
    <location>
        <begin position="213"/>
        <end position="240"/>
    </location>
</feature>
<keyword evidence="2" id="KW-0812">Transmembrane</keyword>
<dbReference type="EMBL" id="KN831954">
    <property type="protein sequence ID" value="KIO09634.1"/>
    <property type="molecule type" value="Genomic_DNA"/>
</dbReference>
<reference evidence="4 5" key="1">
    <citation type="submission" date="2014-04" db="EMBL/GenBank/DDBJ databases">
        <authorList>
            <consortium name="DOE Joint Genome Institute"/>
            <person name="Kuo A."/>
            <person name="Kohler A."/>
            <person name="Costa M.D."/>
            <person name="Nagy L.G."/>
            <person name="Floudas D."/>
            <person name="Copeland A."/>
            <person name="Barry K.W."/>
            <person name="Cichocki N."/>
            <person name="Veneault-Fourrey C."/>
            <person name="LaButti K."/>
            <person name="Lindquist E.A."/>
            <person name="Lipzen A."/>
            <person name="Lundell T."/>
            <person name="Morin E."/>
            <person name="Murat C."/>
            <person name="Sun H."/>
            <person name="Tunlid A."/>
            <person name="Henrissat B."/>
            <person name="Grigoriev I.V."/>
            <person name="Hibbett D.S."/>
            <person name="Martin F."/>
            <person name="Nordberg H.P."/>
            <person name="Cantor M.N."/>
            <person name="Hua S.X."/>
        </authorList>
    </citation>
    <scope>NUCLEOTIDE SEQUENCE [LARGE SCALE GENOMIC DNA]</scope>
    <source>
        <strain evidence="4 5">Marx 270</strain>
    </source>
</reference>
<dbReference type="InterPro" id="IPR045339">
    <property type="entry name" value="DUF6534"/>
</dbReference>
<evidence type="ECO:0000256" key="1">
    <source>
        <dbReference type="SAM" id="MobiDB-lite"/>
    </source>
</evidence>
<dbReference type="OrthoDB" id="2664626at2759"/>
<keyword evidence="2" id="KW-0472">Membrane</keyword>
<keyword evidence="5" id="KW-1185">Reference proteome</keyword>
<name>A0A0C3PMP6_PISTI</name>
<dbReference type="InParanoid" id="A0A0C3PMP6"/>
<feature type="transmembrane region" description="Helical" evidence="2">
    <location>
        <begin position="102"/>
        <end position="126"/>
    </location>
</feature>
<evidence type="ECO:0000259" key="3">
    <source>
        <dbReference type="Pfam" id="PF20152"/>
    </source>
</evidence>
<evidence type="ECO:0000313" key="4">
    <source>
        <dbReference type="EMBL" id="KIO09634.1"/>
    </source>
</evidence>